<dbReference type="InterPro" id="IPR015942">
    <property type="entry name" value="Asp/Glu/hydantoin_racemase"/>
</dbReference>
<comment type="similarity">
    <text evidence="1">Belongs to the HyuE racemase family.</text>
</comment>
<dbReference type="Pfam" id="PF01177">
    <property type="entry name" value="Asp_Glu_race"/>
    <property type="match status" value="1"/>
</dbReference>
<dbReference type="InterPro" id="IPR053714">
    <property type="entry name" value="Iso_Racemase_Enz_sf"/>
</dbReference>
<dbReference type="Gene3D" id="3.40.50.12500">
    <property type="match status" value="1"/>
</dbReference>
<proteinExistence type="inferred from homology"/>
<evidence type="ECO:0000256" key="1">
    <source>
        <dbReference type="ARBA" id="ARBA00038414"/>
    </source>
</evidence>
<accession>A0A932I109</accession>
<organism evidence="2 3">
    <name type="scientific">Tectimicrobiota bacterium</name>
    <dbReference type="NCBI Taxonomy" id="2528274"/>
    <lineage>
        <taxon>Bacteria</taxon>
        <taxon>Pseudomonadati</taxon>
        <taxon>Nitrospinota/Tectimicrobiota group</taxon>
        <taxon>Candidatus Tectimicrobiota</taxon>
    </lineage>
</organism>
<gene>
    <name evidence="2" type="ORF">HYZ11_10075</name>
</gene>
<name>A0A932I109_UNCTE</name>
<protein>
    <submittedName>
        <fullName evidence="2">Hydantoin racemase</fullName>
    </submittedName>
</protein>
<evidence type="ECO:0000313" key="2">
    <source>
        <dbReference type="EMBL" id="MBI3127940.1"/>
    </source>
</evidence>
<reference evidence="2" key="1">
    <citation type="submission" date="2020-07" db="EMBL/GenBank/DDBJ databases">
        <title>Huge and variable diversity of episymbiotic CPR bacteria and DPANN archaea in groundwater ecosystems.</title>
        <authorList>
            <person name="He C.Y."/>
            <person name="Keren R."/>
            <person name="Whittaker M."/>
            <person name="Farag I.F."/>
            <person name="Doudna J."/>
            <person name="Cate J.H.D."/>
            <person name="Banfield J.F."/>
        </authorList>
    </citation>
    <scope>NUCLEOTIDE SEQUENCE</scope>
    <source>
        <strain evidence="2">NC_groundwater_763_Ag_S-0.2um_68_21</strain>
    </source>
</reference>
<comment type="caution">
    <text evidence="2">The sequence shown here is derived from an EMBL/GenBank/DDBJ whole genome shotgun (WGS) entry which is preliminary data.</text>
</comment>
<sequence>MRILVANPNTSEIVTGVIMRSAKRCALPGTELLPLTSPGGTRNIDCAYGDYMSAPHMIEAVRERAEQDRPDAVVLAGFGNVGVFALKEILDIPVCSISESSMAMACLLGHRFTALTMLEQFIPYQQDLVRLYGFEAKCASVRAININVEEAATGRERTLRELTAQVEKIVAEDRAEVVILACAGLCDYDRELSLASGIPVIDPVVAAVKMAESFVQMGLSHSKARKFHAPPQPLEAYRGELMGRAGT</sequence>
<dbReference type="EMBL" id="JACPUR010000021">
    <property type="protein sequence ID" value="MBI3127940.1"/>
    <property type="molecule type" value="Genomic_DNA"/>
</dbReference>
<dbReference type="Proteomes" id="UP000782312">
    <property type="component" value="Unassembled WGS sequence"/>
</dbReference>
<evidence type="ECO:0000313" key="3">
    <source>
        <dbReference type="Proteomes" id="UP000782312"/>
    </source>
</evidence>
<dbReference type="PANTHER" id="PTHR28047">
    <property type="entry name" value="PROTEIN DCG1"/>
    <property type="match status" value="1"/>
</dbReference>
<dbReference type="PANTHER" id="PTHR28047:SF5">
    <property type="entry name" value="PROTEIN DCG1"/>
    <property type="match status" value="1"/>
</dbReference>
<dbReference type="GO" id="GO:0047661">
    <property type="term" value="F:amino-acid racemase activity"/>
    <property type="evidence" value="ECO:0007669"/>
    <property type="project" value="InterPro"/>
</dbReference>
<dbReference type="AlphaFoldDB" id="A0A932I109"/>
<dbReference type="InterPro" id="IPR052186">
    <property type="entry name" value="Hydantoin_racemase-like"/>
</dbReference>